<keyword evidence="2" id="KW-0812">Transmembrane</keyword>
<name>A0A553QJP1_9TELE</name>
<keyword evidence="2" id="KW-1133">Transmembrane helix</keyword>
<evidence type="ECO:0000313" key="3">
    <source>
        <dbReference type="EMBL" id="TRY90155.1"/>
    </source>
</evidence>
<dbReference type="InterPro" id="IPR057394">
    <property type="entry name" value="PIGBOS1"/>
</dbReference>
<reference evidence="3 4" key="1">
    <citation type="journal article" date="2019" name="Sci. Data">
        <title>Hybrid genome assembly and annotation of Danionella translucida.</title>
        <authorList>
            <person name="Kadobianskyi M."/>
            <person name="Schulze L."/>
            <person name="Schuelke M."/>
            <person name="Judkewitz B."/>
        </authorList>
    </citation>
    <scope>NUCLEOTIDE SEQUENCE [LARGE SCALE GENOMIC DNA]</scope>
    <source>
        <strain evidence="3 4">Bolton</strain>
    </source>
</reference>
<feature type="transmembrane region" description="Helical" evidence="2">
    <location>
        <begin position="37"/>
        <end position="54"/>
    </location>
</feature>
<protein>
    <submittedName>
        <fullName evidence="3">Uncharacterized protein</fullName>
    </submittedName>
</protein>
<evidence type="ECO:0000256" key="1">
    <source>
        <dbReference type="SAM" id="MobiDB-lite"/>
    </source>
</evidence>
<dbReference type="Proteomes" id="UP000316079">
    <property type="component" value="Unassembled WGS sequence"/>
</dbReference>
<proteinExistence type="predicted"/>
<dbReference type="AlphaFoldDB" id="A0A553QJP1"/>
<feature type="region of interest" description="Disordered" evidence="1">
    <location>
        <begin position="100"/>
        <end position="121"/>
    </location>
</feature>
<comment type="caution">
    <text evidence="3">The sequence shown here is derived from an EMBL/GenBank/DDBJ whole genome shotgun (WGS) entry which is preliminary data.</text>
</comment>
<dbReference type="EMBL" id="SRMA01025875">
    <property type="protein sequence ID" value="TRY90155.1"/>
    <property type="molecule type" value="Genomic_DNA"/>
</dbReference>
<evidence type="ECO:0000313" key="4">
    <source>
        <dbReference type="Proteomes" id="UP000316079"/>
    </source>
</evidence>
<dbReference type="Pfam" id="PF23670">
    <property type="entry name" value="PIGBOS1"/>
    <property type="match status" value="1"/>
</dbReference>
<evidence type="ECO:0000256" key="2">
    <source>
        <dbReference type="SAM" id="Phobius"/>
    </source>
</evidence>
<sequence>MSHIAFRSYTFVLIANVRPCLHVLAETPSILKFWDELLDCSFFVVIALLHWTMLPRRIPFHQLVFAAILGVCGGIYIYKPMFEPLKKTASKPEEGLLLETAEPKAAENSPQATLEGSAVED</sequence>
<organism evidence="3 4">
    <name type="scientific">Danionella cerebrum</name>
    <dbReference type="NCBI Taxonomy" id="2873325"/>
    <lineage>
        <taxon>Eukaryota</taxon>
        <taxon>Metazoa</taxon>
        <taxon>Chordata</taxon>
        <taxon>Craniata</taxon>
        <taxon>Vertebrata</taxon>
        <taxon>Euteleostomi</taxon>
        <taxon>Actinopterygii</taxon>
        <taxon>Neopterygii</taxon>
        <taxon>Teleostei</taxon>
        <taxon>Ostariophysi</taxon>
        <taxon>Cypriniformes</taxon>
        <taxon>Danionidae</taxon>
        <taxon>Danioninae</taxon>
        <taxon>Danionella</taxon>
    </lineage>
</organism>
<gene>
    <name evidence="3" type="ORF">DNTS_033343</name>
</gene>
<keyword evidence="2" id="KW-0472">Membrane</keyword>
<accession>A0A553QJP1</accession>
<dbReference type="OrthoDB" id="9899861at2759"/>
<keyword evidence="4" id="KW-1185">Reference proteome</keyword>
<feature type="transmembrane region" description="Helical" evidence="2">
    <location>
        <begin position="60"/>
        <end position="78"/>
    </location>
</feature>